<evidence type="ECO:0000256" key="5">
    <source>
        <dbReference type="ARBA" id="ARBA00023242"/>
    </source>
</evidence>
<keyword evidence="9" id="KW-1185">Reference proteome</keyword>
<dbReference type="InterPro" id="IPR013907">
    <property type="entry name" value="Sds3"/>
</dbReference>
<dbReference type="PANTHER" id="PTHR21964">
    <property type="entry name" value="BREAST CANCER METASTASIS-SUPPRESSOR 1"/>
    <property type="match status" value="1"/>
</dbReference>
<keyword evidence="4" id="KW-0804">Transcription</keyword>
<evidence type="ECO:0000256" key="3">
    <source>
        <dbReference type="ARBA" id="ARBA00023015"/>
    </source>
</evidence>
<keyword evidence="6" id="KW-0175">Coiled coil</keyword>
<proteinExistence type="predicted"/>
<feature type="coiled-coil region" evidence="6">
    <location>
        <begin position="108"/>
        <end position="150"/>
    </location>
</feature>
<evidence type="ECO:0000313" key="8">
    <source>
        <dbReference type="EMBL" id="CAL1261629.1"/>
    </source>
</evidence>
<evidence type="ECO:0008006" key="10">
    <source>
        <dbReference type="Google" id="ProtNLM"/>
    </source>
</evidence>
<dbReference type="GO" id="GO:0005654">
    <property type="term" value="C:nucleoplasm"/>
    <property type="evidence" value="ECO:0007669"/>
    <property type="project" value="UniProtKB-ARBA"/>
</dbReference>
<organism evidence="8 9">
    <name type="scientific">Larinioides sclopetarius</name>
    <dbReference type="NCBI Taxonomy" id="280406"/>
    <lineage>
        <taxon>Eukaryota</taxon>
        <taxon>Metazoa</taxon>
        <taxon>Ecdysozoa</taxon>
        <taxon>Arthropoda</taxon>
        <taxon>Chelicerata</taxon>
        <taxon>Arachnida</taxon>
        <taxon>Araneae</taxon>
        <taxon>Araneomorphae</taxon>
        <taxon>Entelegynae</taxon>
        <taxon>Araneoidea</taxon>
        <taxon>Araneidae</taxon>
        <taxon>Larinioides</taxon>
    </lineage>
</organism>
<gene>
    <name evidence="8" type="ORF">LARSCL_LOCUS515</name>
</gene>
<dbReference type="GO" id="GO:0010468">
    <property type="term" value="P:regulation of gene expression"/>
    <property type="evidence" value="ECO:0007669"/>
    <property type="project" value="UniProtKB-ARBA"/>
</dbReference>
<dbReference type="Pfam" id="PF08598">
    <property type="entry name" value="Sds3"/>
    <property type="match status" value="1"/>
</dbReference>
<comment type="caution">
    <text evidence="8">The sequence shown here is derived from an EMBL/GenBank/DDBJ whole genome shotgun (WGS) entry which is preliminary data.</text>
</comment>
<evidence type="ECO:0000256" key="7">
    <source>
        <dbReference type="SAM" id="MobiDB-lite"/>
    </source>
</evidence>
<dbReference type="AlphaFoldDB" id="A0AAV1YS00"/>
<name>A0AAV1YS00_9ARAC</name>
<accession>A0AAV1YS00</accession>
<keyword evidence="3" id="KW-0805">Transcription regulation</keyword>
<feature type="region of interest" description="Disordered" evidence="7">
    <location>
        <begin position="1"/>
        <end position="43"/>
    </location>
</feature>
<evidence type="ECO:0000256" key="4">
    <source>
        <dbReference type="ARBA" id="ARBA00023163"/>
    </source>
</evidence>
<sequence length="259" mass="30656">MSEYDLDLDEENSDYELNEKNENESDEDTEDASETDMVKQEEEYTEIKEQMYQDKLANLKKQLKQLEEGVHPDYLKRLKKLEQNYQNRQLLNQVFERVEIERVERDYILEKEAAHKEYEEKKIELRETLISDLEEKKRMIEAERSSMELTSDKSSLQVADHAIARRLILEGCEGSSSDQRGTSIEVKVEDGKLYYDKKWYHRGQQIYYEGKEVGTKNSGLICTISSSEIWIKRTSDSNKIRIYISQLQKGKITIRRRSA</sequence>
<evidence type="ECO:0000256" key="6">
    <source>
        <dbReference type="SAM" id="Coils"/>
    </source>
</evidence>
<dbReference type="SMART" id="SM01401">
    <property type="entry name" value="Sds3"/>
    <property type="match status" value="1"/>
</dbReference>
<dbReference type="EMBL" id="CAXIEN010000002">
    <property type="protein sequence ID" value="CAL1261629.1"/>
    <property type="molecule type" value="Genomic_DNA"/>
</dbReference>
<protein>
    <recommendedName>
        <fullName evidence="10">Sin3 histone deacetylase corepressor complex component SDS3</fullName>
    </recommendedName>
</protein>
<feature type="compositionally biased region" description="Acidic residues" evidence="7">
    <location>
        <begin position="24"/>
        <end position="34"/>
    </location>
</feature>
<evidence type="ECO:0000256" key="2">
    <source>
        <dbReference type="ARBA" id="ARBA00022491"/>
    </source>
</evidence>
<dbReference type="Proteomes" id="UP001497382">
    <property type="component" value="Unassembled WGS sequence"/>
</dbReference>
<evidence type="ECO:0000313" key="9">
    <source>
        <dbReference type="Proteomes" id="UP001497382"/>
    </source>
</evidence>
<reference evidence="8 9" key="1">
    <citation type="submission" date="2024-04" db="EMBL/GenBank/DDBJ databases">
        <authorList>
            <person name="Rising A."/>
            <person name="Reimegard J."/>
            <person name="Sonavane S."/>
            <person name="Akerstrom W."/>
            <person name="Nylinder S."/>
            <person name="Hedman E."/>
            <person name="Kallberg Y."/>
        </authorList>
    </citation>
    <scope>NUCLEOTIDE SEQUENCE [LARGE SCALE GENOMIC DNA]</scope>
</reference>
<keyword evidence="2" id="KW-0678">Repressor</keyword>
<evidence type="ECO:0000256" key="1">
    <source>
        <dbReference type="ARBA" id="ARBA00004123"/>
    </source>
</evidence>
<feature type="compositionally biased region" description="Acidic residues" evidence="7">
    <location>
        <begin position="1"/>
        <end position="16"/>
    </location>
</feature>
<comment type="subcellular location">
    <subcellularLocation>
        <location evidence="1">Nucleus</location>
    </subcellularLocation>
</comment>
<keyword evidence="5" id="KW-0539">Nucleus</keyword>